<sequence length="473" mass="51738">MNKTNFIQGWALAACMAGLLASCESNDNPTPGGGGSFSGNYVIPATSGGWDNRTTYLLTAETLDSGEISAIGSGKEFEEDITYWIFYDPHYFFGLTYNYGGNGTGGCYYLDKDNVPRKRFGYNFQRFSSYGKWGDNIITVSTGDTRIEDAQGNAAQGFLFNYLNVHDGTSASNTQDILAENFLGNGERVTMSGFVEANNRLYTSIIPMGMSHYGVNTWPERVLNPDYVAKGQGGLGAGTYTPGEIPDTQIPDSAFVAIYSGDSFDDTPVIARTGKIGYACGRMRSQYYQTIWSDDEGNIYVFSGGYGRTATDDESTGLKRAKGTLPSGVVRIPQGSDDFDDYYCNLETMEGASGHPLFRCWHVGGDYFLLNFYGCTIEELAVSDMLPTNELLLFKASEKRLIPIEGLPATSSISYFGDTPYLENGYAYVTVMTTDEDAKPTFYKIDPRNATATKGLVVEADEVMTVGKIMLTE</sequence>
<accession>A0A9D2E8B4</accession>
<reference evidence="1" key="2">
    <citation type="submission" date="2021-04" db="EMBL/GenBank/DDBJ databases">
        <authorList>
            <person name="Gilroy R."/>
        </authorList>
    </citation>
    <scope>NUCLEOTIDE SEQUENCE</scope>
    <source>
        <strain evidence="1">ChiHjej9B8-1298</strain>
    </source>
</reference>
<dbReference type="Proteomes" id="UP000824028">
    <property type="component" value="Unassembled WGS sequence"/>
</dbReference>
<proteinExistence type="predicted"/>
<evidence type="ECO:0000313" key="2">
    <source>
        <dbReference type="Proteomes" id="UP000824028"/>
    </source>
</evidence>
<dbReference type="AlphaFoldDB" id="A0A9D2E8B4"/>
<gene>
    <name evidence="1" type="ORF">H9814_03780</name>
</gene>
<organism evidence="1 2">
    <name type="scientific">Candidatus Bacteroides merdigallinarum</name>
    <dbReference type="NCBI Taxonomy" id="2838473"/>
    <lineage>
        <taxon>Bacteria</taxon>
        <taxon>Pseudomonadati</taxon>
        <taxon>Bacteroidota</taxon>
        <taxon>Bacteroidia</taxon>
        <taxon>Bacteroidales</taxon>
        <taxon>Bacteroidaceae</taxon>
        <taxon>Bacteroides</taxon>
    </lineage>
</organism>
<evidence type="ECO:0000313" key="1">
    <source>
        <dbReference type="EMBL" id="HIZ32656.1"/>
    </source>
</evidence>
<reference evidence="1" key="1">
    <citation type="journal article" date="2021" name="PeerJ">
        <title>Extensive microbial diversity within the chicken gut microbiome revealed by metagenomics and culture.</title>
        <authorList>
            <person name="Gilroy R."/>
            <person name="Ravi A."/>
            <person name="Getino M."/>
            <person name="Pursley I."/>
            <person name="Horton D.L."/>
            <person name="Alikhan N.F."/>
            <person name="Baker D."/>
            <person name="Gharbi K."/>
            <person name="Hall N."/>
            <person name="Watson M."/>
            <person name="Adriaenssens E.M."/>
            <person name="Foster-Nyarko E."/>
            <person name="Jarju S."/>
            <person name="Secka A."/>
            <person name="Antonio M."/>
            <person name="Oren A."/>
            <person name="Chaudhuri R.R."/>
            <person name="La Ragione R."/>
            <person name="Hildebrand F."/>
            <person name="Pallen M.J."/>
        </authorList>
    </citation>
    <scope>NUCLEOTIDE SEQUENCE</scope>
    <source>
        <strain evidence="1">ChiHjej9B8-1298</strain>
    </source>
</reference>
<dbReference type="EMBL" id="DXBX01000026">
    <property type="protein sequence ID" value="HIZ32656.1"/>
    <property type="molecule type" value="Genomic_DNA"/>
</dbReference>
<comment type="caution">
    <text evidence="1">The sequence shown here is derived from an EMBL/GenBank/DDBJ whole genome shotgun (WGS) entry which is preliminary data.</text>
</comment>
<dbReference type="Pfam" id="PF14298">
    <property type="entry name" value="DUF4374"/>
    <property type="match status" value="1"/>
</dbReference>
<protein>
    <submittedName>
        <fullName evidence="1">DUF4374 domain-containing protein</fullName>
    </submittedName>
</protein>
<name>A0A9D2E8B4_9BACE</name>
<dbReference type="InterPro" id="IPR025401">
    <property type="entry name" value="DUF4374"/>
</dbReference>
<dbReference type="PROSITE" id="PS51257">
    <property type="entry name" value="PROKAR_LIPOPROTEIN"/>
    <property type="match status" value="1"/>
</dbReference>